<evidence type="ECO:0000313" key="4">
    <source>
        <dbReference type="Proteomes" id="UP000295217"/>
    </source>
</evidence>
<feature type="transmembrane region" description="Helical" evidence="1">
    <location>
        <begin position="321"/>
        <end position="343"/>
    </location>
</feature>
<keyword evidence="1" id="KW-0812">Transmembrane</keyword>
<dbReference type="InterPro" id="IPR032809">
    <property type="entry name" value="Put_HupE_UreJ"/>
</dbReference>
<keyword evidence="1" id="KW-1133">Transmembrane helix</keyword>
<keyword evidence="1" id="KW-0472">Membrane</keyword>
<feature type="chain" id="PRO_5020710385" description="HupE/UreJ family protein" evidence="2">
    <location>
        <begin position="33"/>
        <end position="427"/>
    </location>
</feature>
<dbReference type="EMBL" id="SMLB01000069">
    <property type="protein sequence ID" value="TDD64400.1"/>
    <property type="molecule type" value="Genomic_DNA"/>
</dbReference>
<feature type="transmembrane region" description="Helical" evidence="1">
    <location>
        <begin position="355"/>
        <end position="375"/>
    </location>
</feature>
<feature type="transmembrane region" description="Helical" evidence="1">
    <location>
        <begin position="265"/>
        <end position="283"/>
    </location>
</feature>
<keyword evidence="4" id="KW-1185">Reference proteome</keyword>
<name>A0A4R5A0K2_9ACTN</name>
<evidence type="ECO:0008006" key="5">
    <source>
        <dbReference type="Google" id="ProtNLM"/>
    </source>
</evidence>
<dbReference type="Pfam" id="PF13795">
    <property type="entry name" value="HupE_UreJ_2"/>
    <property type="match status" value="1"/>
</dbReference>
<reference evidence="3 4" key="1">
    <citation type="submission" date="2019-02" db="EMBL/GenBank/DDBJ databases">
        <title>Draft genome sequences of novel Actinobacteria.</title>
        <authorList>
            <person name="Sahin N."/>
            <person name="Ay H."/>
            <person name="Saygin H."/>
        </authorList>
    </citation>
    <scope>NUCLEOTIDE SEQUENCE [LARGE SCALE GENOMIC DNA]</scope>
    <source>
        <strain evidence="3 4">8K307</strain>
    </source>
</reference>
<accession>A0A4R5A0K2</accession>
<dbReference type="AlphaFoldDB" id="A0A4R5A0K2"/>
<feature type="transmembrane region" description="Helical" evidence="1">
    <location>
        <begin position="395"/>
        <end position="413"/>
    </location>
</feature>
<feature type="transmembrane region" description="Helical" evidence="1">
    <location>
        <begin position="205"/>
        <end position="225"/>
    </location>
</feature>
<proteinExistence type="predicted"/>
<evidence type="ECO:0000256" key="2">
    <source>
        <dbReference type="SAM" id="SignalP"/>
    </source>
</evidence>
<evidence type="ECO:0000313" key="3">
    <source>
        <dbReference type="EMBL" id="TDD64400.1"/>
    </source>
</evidence>
<keyword evidence="2" id="KW-0732">Signal</keyword>
<dbReference type="Proteomes" id="UP000295217">
    <property type="component" value="Unassembled WGS sequence"/>
</dbReference>
<gene>
    <name evidence="3" type="ORF">E1262_28290</name>
</gene>
<comment type="caution">
    <text evidence="3">The sequence shown here is derived from an EMBL/GenBank/DDBJ whole genome shotgun (WGS) entry which is preliminary data.</text>
</comment>
<evidence type="ECO:0000256" key="1">
    <source>
        <dbReference type="SAM" id="Phobius"/>
    </source>
</evidence>
<feature type="transmembrane region" description="Helical" evidence="1">
    <location>
        <begin position="237"/>
        <end position="259"/>
    </location>
</feature>
<dbReference type="RefSeq" id="WP_132107692.1">
    <property type="nucleotide sequence ID" value="NZ_SMLB01000069.1"/>
</dbReference>
<sequence>MTVGLGRRLCRALAAAAVVITALLLAPAAAQAHSLDSSTISVHVTDDGVDATVTVALEAVDDALGTDYAGEQEVSSYSGALIDYLADHLEVTAADGTVWGESFANAARETVDGIDSFSVVVTFDTGSSDTSEFVIEYDAIIEAIPAHEAVVVLTGIDGEVSTAGVITGADPTLAIGTPAGSATPAGLLDMVEYGFHHVLEGADHLLFLATLLLTAPAVVIAGRWTRRIAVVPTLHDLTVTITSFTAGHSITLIAASLGWVAAPTMFVEVLVAVSVGVAAVHVIRPLARRGEALIAAGFGLVHGLAFAGILTGLGLEGSTSVAALLAFNVGVELAQLAAAALIFPPLYLLACTRYYRTAQIAGASIALTAATGWVLERLGVLANPLAGLESAAIAHPWHVVIGLTVVAVAGWALHRRSEQSRLAVVGR</sequence>
<feature type="signal peptide" evidence="2">
    <location>
        <begin position="1"/>
        <end position="32"/>
    </location>
</feature>
<organism evidence="3 4">
    <name type="scientific">Jiangella aurantiaca</name>
    <dbReference type="NCBI Taxonomy" id="2530373"/>
    <lineage>
        <taxon>Bacteria</taxon>
        <taxon>Bacillati</taxon>
        <taxon>Actinomycetota</taxon>
        <taxon>Actinomycetes</taxon>
        <taxon>Jiangellales</taxon>
        <taxon>Jiangellaceae</taxon>
        <taxon>Jiangella</taxon>
    </lineage>
</organism>
<protein>
    <recommendedName>
        <fullName evidence="5">HupE/UreJ family protein</fullName>
    </recommendedName>
</protein>
<dbReference type="OrthoDB" id="9808870at2"/>
<feature type="transmembrane region" description="Helical" evidence="1">
    <location>
        <begin position="292"/>
        <end position="315"/>
    </location>
</feature>